<evidence type="ECO:0000256" key="15">
    <source>
        <dbReference type="PROSITE-ProRule" id="PRU00076"/>
    </source>
</evidence>
<comment type="subcellular location">
    <subcellularLocation>
        <location evidence="1">Cell membrane</location>
        <topology evidence="1">Multi-pass membrane protein</topology>
    </subcellularLocation>
</comment>
<dbReference type="FunFam" id="1.20.1070.10:FF:000058">
    <property type="entry name" value="Adhesion G protein-coupled receptor F5"/>
    <property type="match status" value="1"/>
</dbReference>
<dbReference type="PRINTS" id="PR00249">
    <property type="entry name" value="GPCRSECRETIN"/>
</dbReference>
<evidence type="ECO:0000256" key="2">
    <source>
        <dbReference type="ARBA" id="ARBA00007343"/>
    </source>
</evidence>
<feature type="domain" description="Ig-like" evidence="23">
    <location>
        <begin position="59"/>
        <end position="153"/>
    </location>
</feature>
<feature type="transmembrane region" description="Helical" evidence="17">
    <location>
        <begin position="1342"/>
        <end position="1362"/>
    </location>
</feature>
<evidence type="ECO:0000259" key="21">
    <source>
        <dbReference type="PROSITE" id="PS50227"/>
    </source>
</evidence>
<keyword evidence="11" id="KW-1015">Disulfide bond</keyword>
<dbReference type="InterPro" id="IPR049883">
    <property type="entry name" value="NOTCH1_EGF-like"/>
</dbReference>
<feature type="domain" description="Ig-like" evidence="23">
    <location>
        <begin position="284"/>
        <end position="363"/>
    </location>
</feature>
<evidence type="ECO:0000256" key="16">
    <source>
        <dbReference type="SAM" id="MobiDB-lite"/>
    </source>
</evidence>
<dbReference type="EMBL" id="CAJPWZ010002499">
    <property type="protein sequence ID" value="CAG2238973.1"/>
    <property type="molecule type" value="Genomic_DNA"/>
</dbReference>
<keyword evidence="25" id="KW-1185">Reference proteome</keyword>
<evidence type="ECO:0000256" key="11">
    <source>
        <dbReference type="ARBA" id="ARBA00023157"/>
    </source>
</evidence>
<dbReference type="InterPro" id="IPR000152">
    <property type="entry name" value="EGF-type_Asp/Asn_hydroxyl_site"/>
</dbReference>
<dbReference type="InterPro" id="IPR000832">
    <property type="entry name" value="GPCR_2_secretin-like"/>
</dbReference>
<dbReference type="Pfam" id="PF01825">
    <property type="entry name" value="GPS"/>
    <property type="match status" value="1"/>
</dbReference>
<evidence type="ECO:0000256" key="8">
    <source>
        <dbReference type="ARBA" id="ARBA00022989"/>
    </source>
</evidence>
<dbReference type="PROSITE" id="PS01187">
    <property type="entry name" value="EGF_CA"/>
    <property type="match status" value="1"/>
</dbReference>
<dbReference type="GO" id="GO:0005886">
    <property type="term" value="C:plasma membrane"/>
    <property type="evidence" value="ECO:0007669"/>
    <property type="project" value="UniProtKB-SubCell"/>
</dbReference>
<dbReference type="CDD" id="cd00096">
    <property type="entry name" value="Ig"/>
    <property type="match status" value="1"/>
</dbReference>
<dbReference type="SMART" id="SM00179">
    <property type="entry name" value="EGF_CA"/>
    <property type="match status" value="1"/>
</dbReference>
<dbReference type="Gene3D" id="2.60.220.50">
    <property type="match status" value="1"/>
</dbReference>
<dbReference type="Pfam" id="PF00002">
    <property type="entry name" value="7tm_2"/>
    <property type="match status" value="1"/>
</dbReference>
<dbReference type="Proteomes" id="UP000683360">
    <property type="component" value="Unassembled WGS sequence"/>
</dbReference>
<dbReference type="OrthoDB" id="2396457at2759"/>
<evidence type="ECO:0000259" key="23">
    <source>
        <dbReference type="PROSITE" id="PS50835"/>
    </source>
</evidence>
<evidence type="ECO:0000256" key="17">
    <source>
        <dbReference type="SAM" id="Phobius"/>
    </source>
</evidence>
<dbReference type="CDD" id="cd00099">
    <property type="entry name" value="IgV"/>
    <property type="match status" value="1"/>
</dbReference>
<dbReference type="InterPro" id="IPR001879">
    <property type="entry name" value="GPCR_2_extracellular_dom"/>
</dbReference>
<dbReference type="CDD" id="cd00054">
    <property type="entry name" value="EGF_CA"/>
    <property type="match status" value="1"/>
</dbReference>
<keyword evidence="7" id="KW-0677">Repeat</keyword>
<comment type="similarity">
    <text evidence="2">Belongs to the G-protein coupled receptor 2 family. Adhesion G-protein coupled receptor (ADGR) subfamily.</text>
</comment>
<feature type="domain" description="G-protein coupled receptors family 2 profile 1" evidence="21">
    <location>
        <begin position="934"/>
        <end position="1008"/>
    </location>
</feature>
<keyword evidence="3" id="KW-1003">Cell membrane</keyword>
<dbReference type="GO" id="GO:0004930">
    <property type="term" value="F:G protein-coupled receptor activity"/>
    <property type="evidence" value="ECO:0007669"/>
    <property type="project" value="UniProtKB-KW"/>
</dbReference>
<gene>
    <name evidence="24" type="ORF">MEDL_51380</name>
</gene>
<dbReference type="InterPro" id="IPR008077">
    <property type="entry name" value="GPCR_2_brain_angio_inhib"/>
</dbReference>
<feature type="transmembrane region" description="Helical" evidence="17">
    <location>
        <begin position="1310"/>
        <end position="1330"/>
    </location>
</feature>
<evidence type="ECO:0000256" key="10">
    <source>
        <dbReference type="ARBA" id="ARBA00023136"/>
    </source>
</evidence>
<organism evidence="24 25">
    <name type="scientific">Mytilus edulis</name>
    <name type="common">Blue mussel</name>
    <dbReference type="NCBI Taxonomy" id="6550"/>
    <lineage>
        <taxon>Eukaryota</taxon>
        <taxon>Metazoa</taxon>
        <taxon>Spiralia</taxon>
        <taxon>Lophotrochozoa</taxon>
        <taxon>Mollusca</taxon>
        <taxon>Bivalvia</taxon>
        <taxon>Autobranchia</taxon>
        <taxon>Pteriomorphia</taxon>
        <taxon>Mytilida</taxon>
        <taxon>Mytiloidea</taxon>
        <taxon>Mytilidae</taxon>
        <taxon>Mytilinae</taxon>
        <taxon>Mytilus</taxon>
    </lineage>
</organism>
<dbReference type="InterPro" id="IPR018097">
    <property type="entry name" value="EGF_Ca-bd_CS"/>
</dbReference>
<keyword evidence="9" id="KW-0297">G-protein coupled receptor</keyword>
<evidence type="ECO:0000256" key="5">
    <source>
        <dbReference type="ARBA" id="ARBA00022692"/>
    </source>
</evidence>
<keyword evidence="14" id="KW-0807">Transducer</keyword>
<keyword evidence="5 17" id="KW-0812">Transmembrane</keyword>
<evidence type="ECO:0000256" key="1">
    <source>
        <dbReference type="ARBA" id="ARBA00004651"/>
    </source>
</evidence>
<dbReference type="SMART" id="SM00409">
    <property type="entry name" value="IG"/>
    <property type="match status" value="4"/>
</dbReference>
<protein>
    <submittedName>
        <fullName evidence="24">Uncharacterized protein</fullName>
    </submittedName>
</protein>
<dbReference type="Gene3D" id="2.10.25.10">
    <property type="entry name" value="Laminin"/>
    <property type="match status" value="1"/>
</dbReference>
<feature type="signal peptide" evidence="18">
    <location>
        <begin position="1"/>
        <end position="23"/>
    </location>
</feature>
<dbReference type="Pfam" id="PF07645">
    <property type="entry name" value="EGF_CA"/>
    <property type="match status" value="1"/>
</dbReference>
<dbReference type="PROSITE" id="PS50026">
    <property type="entry name" value="EGF_3"/>
    <property type="match status" value="1"/>
</dbReference>
<evidence type="ECO:0000313" key="24">
    <source>
        <dbReference type="EMBL" id="CAG2238973.1"/>
    </source>
</evidence>
<feature type="region of interest" description="Disordered" evidence="16">
    <location>
        <begin position="1642"/>
        <end position="1666"/>
    </location>
</feature>
<keyword evidence="8 17" id="KW-1133">Transmembrane helix</keyword>
<dbReference type="InterPro" id="IPR013151">
    <property type="entry name" value="Immunoglobulin_dom"/>
</dbReference>
<dbReference type="InterPro" id="IPR000203">
    <property type="entry name" value="GPS"/>
</dbReference>
<dbReference type="InterPro" id="IPR013783">
    <property type="entry name" value="Ig-like_fold"/>
</dbReference>
<keyword evidence="4 15" id="KW-0245">EGF-like domain</keyword>
<accession>A0A8S3UDI1</accession>
<evidence type="ECO:0000256" key="18">
    <source>
        <dbReference type="SAM" id="SignalP"/>
    </source>
</evidence>
<dbReference type="Pfam" id="PF00047">
    <property type="entry name" value="ig"/>
    <property type="match status" value="2"/>
</dbReference>
<dbReference type="SUPFAM" id="SSF57196">
    <property type="entry name" value="EGF/Laminin"/>
    <property type="match status" value="1"/>
</dbReference>
<dbReference type="SMART" id="SM00303">
    <property type="entry name" value="GPS"/>
    <property type="match status" value="1"/>
</dbReference>
<feature type="transmembrane region" description="Helical" evidence="17">
    <location>
        <begin position="1524"/>
        <end position="1547"/>
    </location>
</feature>
<dbReference type="InterPro" id="IPR036179">
    <property type="entry name" value="Ig-like_dom_sf"/>
</dbReference>
<evidence type="ECO:0000259" key="19">
    <source>
        <dbReference type="PROSITE" id="PS50026"/>
    </source>
</evidence>
<dbReference type="PROSITE" id="PS01186">
    <property type="entry name" value="EGF_2"/>
    <property type="match status" value="1"/>
</dbReference>
<feature type="domain" description="EGF-like" evidence="19">
    <location>
        <begin position="598"/>
        <end position="638"/>
    </location>
</feature>
<sequence length="1690" mass="186210">MEKLNRFLCLGLFLYCLTSVVSSIGKDKDKESEDRPLQRNKRQCAGSGFASIVSGCNLPNVSLNTTSYTIPAGSSVTLECTVSSQSTITSVFWTKYTNTDTRITSSTDTNRYRGSTPDTPSLTIVSAVLGDAGQYRCSAVNSDGTGHSTSNITLHVTELCGGNFTAKAGTVIFPAIDNRKVCFYQISLQTNYIVSISFINSRGWTNTGYTIKIYDGSSSNGSSIATIIFLSSPSYYNSSSNNVFIEYSRYGGGSDSIEASYQGIIKASSLNRERRTASYSKYVGEHVTLACPLQLVGFRVQKIQWTFVNNTGYSIDPIKFSFSLMKYQGASIYTPSLTIKNLDLSDTGIYRCRAINATTSTISLSVVLTVNTVTPSLPVVSTDNTVTTSLPVIPTDNTVTTSLPVSPTDNTVTTSLPVSPTDNTVTPSLPVSPTDNTVTTSLSVIPTDNTVTTSLPVSPTDNTVTTSLSVIPTDNTVSTRLPVDLIVTTETTTLTAKPPVVSTDKTLVNVIYGHSAKLSCIVSSNSPIQSVTWEKEVGSTVEKLQIHRNEGKYQGGNVTNPSLTILNVDGNDSGNYTCTASNSVGNGSADTIRIVVIDIDECQNHTLNNCIQDCENTFGSFVCRCWRGYTGDGNRNCKVDNAQIAKYLSTAVISITVEGPYQWNASLYDVNSNYYKYFTSQFVKTANEIGQTHPGYRETKIISLRPGSIDVDQGIIMDKSSNLTMLLQSIQRNVTMQTFGNFTVTNETVRSVKGLGYITDITINENVTGTEGAIATAECIVDAVSITGDIEYHWKLNDVKINPTKISRLQVLNSKITSTKYNSTLVIENLKRQDKGNLTCEARLGNNTEIRSTKIYLYSFKLESDSFVIRNGSDINVTCTILPPTKSANDLKMCLNGKVIPDSRVILKANIAELKLTTLKTQTTVGCSWKTDKDCSETRTIRIFNPKIKPCHAEVDANNITWEKTHPGITNEQSCPSGYIGLASRYCQLKDFRGMWREPNLVSCTRKVFASISDQLHNIQDGLQVDTLANVLKVFSNESSDILNSNKSTASDIRSGVEILRTASNIVSDREENITEEETDDFFTATDNILSSETDKSWKEFYTKTGENKAGQMMSIVSNVSDSVLKSLKKNESRSIVRDNIVLEIGNADIGVLDIRFPGKEIRNKTPSFQKVVLLEKTITDSLKTNGTIQYSAVLYKTMSQLLPTSNNASQNIVGSQVMAFSIPQGQILKKLSPPLQLHFETIESNLTKKICSFWNFDLPNGGNWATDGCETAYMNDSVTECRCNHLTNFAVILSLEDITDEHHEIMSTMSLVGCIISLICLFITVMVYSLEWKNLTSDKSVILMIMCVTLIVAYIAFLAGINKTDNKDACTAVALILHFLFLIVLFTMLAEGVIHAVLVVAVFPQRRSINRILIPLIFGIPFGIVLISASVTKLEGYGTSKFCWLSRENGLIYAFFVPCLLVILSNFVITGLIMRKLFSTRATMSKSKKEKLISGVRSIAILSPVFGLTWLFGMFSFHKSTVVFSYLFVIFNSLQGLFIFILHGIYNQNVKKSMKRRVSRMRKERELTSSKMTESTNTWNIFKKKKEKRSGTSTFLSETGTSGAAVANPVYSTTSVGREETSAFVQENMNEKEALHVKDEELSNVKDEEVSNVKDETGTKAQSHEKTAAYLQTRKWFNNQERKLKVSKD</sequence>
<dbReference type="InterPro" id="IPR007110">
    <property type="entry name" value="Ig-like_dom"/>
</dbReference>
<keyword evidence="13" id="KW-0325">Glycoprotein</keyword>
<dbReference type="InterPro" id="IPR001881">
    <property type="entry name" value="EGF-like_Ca-bd_dom"/>
</dbReference>
<dbReference type="SMART" id="SM00008">
    <property type="entry name" value="HormR"/>
    <property type="match status" value="1"/>
</dbReference>
<dbReference type="CDD" id="cd15040">
    <property type="entry name" value="7tmB2_Adhesion"/>
    <property type="match status" value="1"/>
</dbReference>
<feature type="domain" description="Ig-like" evidence="23">
    <location>
        <begin position="498"/>
        <end position="595"/>
    </location>
</feature>
<dbReference type="PROSITE" id="PS50835">
    <property type="entry name" value="IG_LIKE"/>
    <property type="match status" value="4"/>
</dbReference>
<dbReference type="PANTHER" id="PTHR12011:SF347">
    <property type="entry name" value="FI21270P1-RELATED"/>
    <property type="match status" value="1"/>
</dbReference>
<dbReference type="InterPro" id="IPR035914">
    <property type="entry name" value="Sperma_CUB_dom_sf"/>
</dbReference>
<dbReference type="SUPFAM" id="SSF81321">
    <property type="entry name" value="Family A G protein-coupled receptor-like"/>
    <property type="match status" value="1"/>
</dbReference>
<dbReference type="SUPFAM" id="SSF111418">
    <property type="entry name" value="Hormone receptor domain"/>
    <property type="match status" value="1"/>
</dbReference>
<evidence type="ECO:0000256" key="9">
    <source>
        <dbReference type="ARBA" id="ARBA00023040"/>
    </source>
</evidence>
<evidence type="ECO:0000256" key="4">
    <source>
        <dbReference type="ARBA" id="ARBA00022536"/>
    </source>
</evidence>
<feature type="region of interest" description="Disordered" evidence="16">
    <location>
        <begin position="402"/>
        <end position="434"/>
    </location>
</feature>
<dbReference type="GO" id="GO:0007166">
    <property type="term" value="P:cell surface receptor signaling pathway"/>
    <property type="evidence" value="ECO:0007669"/>
    <property type="project" value="InterPro"/>
</dbReference>
<dbReference type="InterPro" id="IPR057244">
    <property type="entry name" value="GAIN_B"/>
</dbReference>
<feature type="transmembrane region" description="Helical" evidence="17">
    <location>
        <begin position="1452"/>
        <end position="1475"/>
    </location>
</feature>
<dbReference type="SMART" id="SM00408">
    <property type="entry name" value="IGc2"/>
    <property type="match status" value="4"/>
</dbReference>
<evidence type="ECO:0000256" key="13">
    <source>
        <dbReference type="ARBA" id="ARBA00023180"/>
    </source>
</evidence>
<feature type="transmembrane region" description="Helical" evidence="17">
    <location>
        <begin position="1413"/>
        <end position="1432"/>
    </location>
</feature>
<feature type="domain" description="GAIN-B" evidence="20">
    <location>
        <begin position="1132"/>
        <end position="1300"/>
    </location>
</feature>
<evidence type="ECO:0000313" key="25">
    <source>
        <dbReference type="Proteomes" id="UP000683360"/>
    </source>
</evidence>
<dbReference type="PROSITE" id="PS00010">
    <property type="entry name" value="ASX_HYDROXYL"/>
    <property type="match status" value="1"/>
</dbReference>
<evidence type="ECO:0000256" key="6">
    <source>
        <dbReference type="ARBA" id="ARBA00022729"/>
    </source>
</evidence>
<evidence type="ECO:0000256" key="14">
    <source>
        <dbReference type="ARBA" id="ARBA00023224"/>
    </source>
</evidence>
<dbReference type="GO" id="GO:0005509">
    <property type="term" value="F:calcium ion binding"/>
    <property type="evidence" value="ECO:0007669"/>
    <property type="project" value="InterPro"/>
</dbReference>
<evidence type="ECO:0000259" key="22">
    <source>
        <dbReference type="PROSITE" id="PS50261"/>
    </source>
</evidence>
<evidence type="ECO:0000256" key="12">
    <source>
        <dbReference type="ARBA" id="ARBA00023170"/>
    </source>
</evidence>
<keyword evidence="6 18" id="KW-0732">Signal</keyword>
<feature type="domain" description="G-protein coupled receptors family 2 profile 2" evidence="22">
    <location>
        <begin position="1307"/>
        <end position="1548"/>
    </location>
</feature>
<dbReference type="InterPro" id="IPR046338">
    <property type="entry name" value="GAIN_dom_sf"/>
</dbReference>
<dbReference type="InterPro" id="IPR017981">
    <property type="entry name" value="GPCR_2-like_7TM"/>
</dbReference>
<reference evidence="24" key="1">
    <citation type="submission" date="2021-03" db="EMBL/GenBank/DDBJ databases">
        <authorList>
            <person name="Bekaert M."/>
        </authorList>
    </citation>
    <scope>NUCLEOTIDE SEQUENCE</scope>
</reference>
<dbReference type="InterPro" id="IPR003598">
    <property type="entry name" value="Ig_sub2"/>
</dbReference>
<dbReference type="InterPro" id="IPR003599">
    <property type="entry name" value="Ig_sub"/>
</dbReference>
<dbReference type="Gene3D" id="1.20.1070.10">
    <property type="entry name" value="Rhodopsin 7-helix transmembrane proteins"/>
    <property type="match status" value="1"/>
</dbReference>
<dbReference type="Gene3D" id="4.10.1240.10">
    <property type="entry name" value="GPCR, family 2, extracellular hormone receptor domain"/>
    <property type="match status" value="1"/>
</dbReference>
<dbReference type="SUPFAM" id="SSF49854">
    <property type="entry name" value="Spermadhesin, CUB domain"/>
    <property type="match status" value="1"/>
</dbReference>
<dbReference type="SUPFAM" id="SSF48726">
    <property type="entry name" value="Immunoglobulin"/>
    <property type="match status" value="4"/>
</dbReference>
<dbReference type="PROSITE" id="PS50221">
    <property type="entry name" value="GAIN_B"/>
    <property type="match status" value="1"/>
</dbReference>
<dbReference type="PROSITE" id="PS50261">
    <property type="entry name" value="G_PROTEIN_RECEP_F2_4"/>
    <property type="match status" value="1"/>
</dbReference>
<dbReference type="PROSITE" id="PS50227">
    <property type="entry name" value="G_PROTEIN_RECEP_F2_3"/>
    <property type="match status" value="1"/>
</dbReference>
<name>A0A8S3UDI1_MYTED</name>
<evidence type="ECO:0000256" key="3">
    <source>
        <dbReference type="ARBA" id="ARBA00022475"/>
    </source>
</evidence>
<dbReference type="Gene3D" id="2.60.40.10">
    <property type="entry name" value="Immunoglobulins"/>
    <property type="match status" value="4"/>
</dbReference>
<keyword evidence="10 17" id="KW-0472">Membrane</keyword>
<evidence type="ECO:0000256" key="7">
    <source>
        <dbReference type="ARBA" id="ARBA00022737"/>
    </source>
</evidence>
<dbReference type="PANTHER" id="PTHR12011">
    <property type="entry name" value="ADHESION G-PROTEIN COUPLED RECEPTOR"/>
    <property type="match status" value="1"/>
</dbReference>
<comment type="caution">
    <text evidence="15">Lacks conserved residue(s) required for the propagation of feature annotation.</text>
</comment>
<dbReference type="PRINTS" id="PR01694">
    <property type="entry name" value="BAIPRECURSOR"/>
</dbReference>
<feature type="transmembrane region" description="Helical" evidence="17">
    <location>
        <begin position="1496"/>
        <end position="1518"/>
    </location>
</feature>
<feature type="domain" description="Ig-like" evidence="23">
    <location>
        <begin position="756"/>
        <end position="856"/>
    </location>
</feature>
<comment type="caution">
    <text evidence="24">The sequence shown here is derived from an EMBL/GenBank/DDBJ whole genome shotgun (WGS) entry which is preliminary data.</text>
</comment>
<dbReference type="InterPro" id="IPR000742">
    <property type="entry name" value="EGF"/>
</dbReference>
<feature type="transmembrane region" description="Helical" evidence="17">
    <location>
        <begin position="1374"/>
        <end position="1401"/>
    </location>
</feature>
<evidence type="ECO:0000259" key="20">
    <source>
        <dbReference type="PROSITE" id="PS50221"/>
    </source>
</evidence>
<proteinExistence type="inferred from homology"/>
<feature type="chain" id="PRO_5035873313" evidence="18">
    <location>
        <begin position="24"/>
        <end position="1690"/>
    </location>
</feature>
<keyword evidence="12" id="KW-0675">Receptor</keyword>
<dbReference type="InterPro" id="IPR036445">
    <property type="entry name" value="GPCR_2_extracell_dom_sf"/>
</dbReference>